<name>A0ABY4KG48_9FLAO</name>
<protein>
    <recommendedName>
        <fullName evidence="5">Tetratricopeptide repeat protein</fullName>
    </recommendedName>
</protein>
<keyword evidence="2" id="KW-0472">Membrane</keyword>
<dbReference type="InterPro" id="IPR019734">
    <property type="entry name" value="TPR_rpt"/>
</dbReference>
<dbReference type="PROSITE" id="PS51257">
    <property type="entry name" value="PROKAR_LIPOPROTEIN"/>
    <property type="match status" value="1"/>
</dbReference>
<evidence type="ECO:0000313" key="4">
    <source>
        <dbReference type="Proteomes" id="UP000830583"/>
    </source>
</evidence>
<reference evidence="3" key="1">
    <citation type="submission" date="2022-04" db="EMBL/GenBank/DDBJ databases">
        <title>Consumption of N2O by Flavobacterium azooxidireducens sp. nov. isolated from Decomposing Leaf Litter of Phragmites australis (Cav.).</title>
        <authorList>
            <person name="Behrendt U."/>
            <person name="Spanner T."/>
            <person name="Augustin J."/>
            <person name="Horn M.A."/>
            <person name="Kolb S."/>
            <person name="Ulrich A."/>
        </authorList>
    </citation>
    <scope>NUCLEOTIDE SEQUENCE</scope>
    <source>
        <strain evidence="3">IGB 4-14</strain>
    </source>
</reference>
<evidence type="ECO:0000256" key="1">
    <source>
        <dbReference type="PROSITE-ProRule" id="PRU00339"/>
    </source>
</evidence>
<dbReference type="SMART" id="SM00028">
    <property type="entry name" value="TPR"/>
    <property type="match status" value="3"/>
</dbReference>
<gene>
    <name evidence="3" type="ORF">M0M57_02815</name>
</gene>
<evidence type="ECO:0000313" key="3">
    <source>
        <dbReference type="EMBL" id="UPQ79776.1"/>
    </source>
</evidence>
<feature type="transmembrane region" description="Helical" evidence="2">
    <location>
        <begin position="6"/>
        <end position="23"/>
    </location>
</feature>
<sequence>MKQHTFHFPFFILFLMLFLISCNEKTSHSSYLKYEDLSKKAEEFEKKYRFDSAYFYYNQAKSHIENHHEQWAYTLLKTATIQNYIGDHYGCEETITEALAHYQGSTYLPYFYNLLAISYHKQNSLEESLNYYKKASDLATNQLEKAIIQNNTGLIYLEEKQYQKAIQTLAPLLTDDALSKNPYELARVLDNLGYTQFLLQKQEASENLHLAWKLRDSLNDNIGLIASNMHLSEYYQHKNDLLAKEYAQKAYQSSQKANSPDDKLEALKWLTEFGDSNDSKHFYQEYIALNDSIIKARNIAKNQFAKIKYDSKKATQEVIKYKNQKSLLLALIGLIVVIAILLYKLYQIKTNENFNNPLISPKPEFPNAFMTNWRMMCLMQ</sequence>
<dbReference type="RefSeq" id="WP_248435184.1">
    <property type="nucleotide sequence ID" value="NZ_CP096205.1"/>
</dbReference>
<organism evidence="3 4">
    <name type="scientific">Flavobacterium azooxidireducens</name>
    <dbReference type="NCBI Taxonomy" id="1871076"/>
    <lineage>
        <taxon>Bacteria</taxon>
        <taxon>Pseudomonadati</taxon>
        <taxon>Bacteroidota</taxon>
        <taxon>Flavobacteriia</taxon>
        <taxon>Flavobacteriales</taxon>
        <taxon>Flavobacteriaceae</taxon>
        <taxon>Flavobacterium</taxon>
    </lineage>
</organism>
<keyword evidence="2" id="KW-1133">Transmembrane helix</keyword>
<keyword evidence="1" id="KW-0802">TPR repeat</keyword>
<accession>A0ABY4KG48</accession>
<feature type="repeat" description="TPR" evidence="1">
    <location>
        <begin position="109"/>
        <end position="142"/>
    </location>
</feature>
<dbReference type="SUPFAM" id="SSF48452">
    <property type="entry name" value="TPR-like"/>
    <property type="match status" value="1"/>
</dbReference>
<keyword evidence="2" id="KW-0812">Transmembrane</keyword>
<dbReference type="PROSITE" id="PS50005">
    <property type="entry name" value="TPR"/>
    <property type="match status" value="1"/>
</dbReference>
<evidence type="ECO:0000256" key="2">
    <source>
        <dbReference type="SAM" id="Phobius"/>
    </source>
</evidence>
<dbReference type="Gene3D" id="1.25.40.10">
    <property type="entry name" value="Tetratricopeptide repeat domain"/>
    <property type="match status" value="2"/>
</dbReference>
<dbReference type="InterPro" id="IPR011990">
    <property type="entry name" value="TPR-like_helical_dom_sf"/>
</dbReference>
<evidence type="ECO:0008006" key="5">
    <source>
        <dbReference type="Google" id="ProtNLM"/>
    </source>
</evidence>
<dbReference type="Proteomes" id="UP000830583">
    <property type="component" value="Chromosome"/>
</dbReference>
<proteinExistence type="predicted"/>
<dbReference type="EMBL" id="CP096205">
    <property type="protein sequence ID" value="UPQ79776.1"/>
    <property type="molecule type" value="Genomic_DNA"/>
</dbReference>
<keyword evidence="4" id="KW-1185">Reference proteome</keyword>
<feature type="transmembrane region" description="Helical" evidence="2">
    <location>
        <begin position="327"/>
        <end position="346"/>
    </location>
</feature>